<dbReference type="AlphaFoldDB" id="A0A9D2ILX7"/>
<evidence type="ECO:0000313" key="4">
    <source>
        <dbReference type="Proteomes" id="UP000824014"/>
    </source>
</evidence>
<dbReference type="GO" id="GO:0016209">
    <property type="term" value="F:antioxidant activity"/>
    <property type="evidence" value="ECO:0007669"/>
    <property type="project" value="InterPro"/>
</dbReference>
<sequence>MRKILLLGLLTLLAASGSAQSHWPQLTVRDLRGRTHPLTAYAAERGVTLFVVWKTCCPNNIEMIDELHQVWSASDRDRWPVRVVLVSLDDQRTASRVRPLVSANGWGWEVIMDRNGDMARTYNIIMPPQWVACDPTGRELFRSKVTNGSLDAAIYYRELINTLKSQKP</sequence>
<proteinExistence type="predicted"/>
<dbReference type="EMBL" id="DXCC01000015">
    <property type="protein sequence ID" value="HIZ15240.1"/>
    <property type="molecule type" value="Genomic_DNA"/>
</dbReference>
<dbReference type="SUPFAM" id="SSF52833">
    <property type="entry name" value="Thioredoxin-like"/>
    <property type="match status" value="1"/>
</dbReference>
<dbReference type="GO" id="GO:0016491">
    <property type="term" value="F:oxidoreductase activity"/>
    <property type="evidence" value="ECO:0007669"/>
    <property type="project" value="InterPro"/>
</dbReference>
<dbReference type="CDD" id="cd02966">
    <property type="entry name" value="TlpA_like_family"/>
    <property type="match status" value="1"/>
</dbReference>
<evidence type="ECO:0000256" key="1">
    <source>
        <dbReference type="SAM" id="SignalP"/>
    </source>
</evidence>
<accession>A0A9D2ILX7</accession>
<comment type="caution">
    <text evidence="3">The sequence shown here is derived from an EMBL/GenBank/DDBJ whole genome shotgun (WGS) entry which is preliminary data.</text>
</comment>
<dbReference type="Proteomes" id="UP000824014">
    <property type="component" value="Unassembled WGS sequence"/>
</dbReference>
<gene>
    <name evidence="3" type="ORF">H9816_04950</name>
</gene>
<dbReference type="InterPro" id="IPR000866">
    <property type="entry name" value="AhpC/TSA"/>
</dbReference>
<dbReference type="Gene3D" id="3.40.30.10">
    <property type="entry name" value="Glutaredoxin"/>
    <property type="match status" value="1"/>
</dbReference>
<organism evidence="3 4">
    <name type="scientific">Candidatus Tidjanibacter faecipullorum</name>
    <dbReference type="NCBI Taxonomy" id="2838766"/>
    <lineage>
        <taxon>Bacteria</taxon>
        <taxon>Pseudomonadati</taxon>
        <taxon>Bacteroidota</taxon>
        <taxon>Bacteroidia</taxon>
        <taxon>Bacteroidales</taxon>
        <taxon>Rikenellaceae</taxon>
        <taxon>Tidjanibacter</taxon>
    </lineage>
</organism>
<reference evidence="3" key="1">
    <citation type="journal article" date="2021" name="PeerJ">
        <title>Extensive microbial diversity within the chicken gut microbiome revealed by metagenomics and culture.</title>
        <authorList>
            <person name="Gilroy R."/>
            <person name="Ravi A."/>
            <person name="Getino M."/>
            <person name="Pursley I."/>
            <person name="Horton D.L."/>
            <person name="Alikhan N.F."/>
            <person name="Baker D."/>
            <person name="Gharbi K."/>
            <person name="Hall N."/>
            <person name="Watson M."/>
            <person name="Adriaenssens E.M."/>
            <person name="Foster-Nyarko E."/>
            <person name="Jarju S."/>
            <person name="Secka A."/>
            <person name="Antonio M."/>
            <person name="Oren A."/>
            <person name="Chaudhuri R.R."/>
            <person name="La Ragione R."/>
            <person name="Hildebrand F."/>
            <person name="Pallen M.J."/>
        </authorList>
    </citation>
    <scope>NUCLEOTIDE SEQUENCE</scope>
    <source>
        <strain evidence="3">ChiHjej11B10-19426</strain>
    </source>
</reference>
<feature type="domain" description="Alkyl hydroperoxide reductase subunit C/ Thiol specific antioxidant" evidence="2">
    <location>
        <begin position="22"/>
        <end position="129"/>
    </location>
</feature>
<evidence type="ECO:0000259" key="2">
    <source>
        <dbReference type="Pfam" id="PF00578"/>
    </source>
</evidence>
<keyword evidence="1" id="KW-0732">Signal</keyword>
<protein>
    <submittedName>
        <fullName evidence="3">TlpA family protein disulfide reductase</fullName>
    </submittedName>
</protein>
<evidence type="ECO:0000313" key="3">
    <source>
        <dbReference type="EMBL" id="HIZ15240.1"/>
    </source>
</evidence>
<dbReference type="Pfam" id="PF00578">
    <property type="entry name" value="AhpC-TSA"/>
    <property type="match status" value="1"/>
</dbReference>
<dbReference type="InterPro" id="IPR036249">
    <property type="entry name" value="Thioredoxin-like_sf"/>
</dbReference>
<reference evidence="3" key="2">
    <citation type="submission" date="2021-04" db="EMBL/GenBank/DDBJ databases">
        <authorList>
            <person name="Gilroy R."/>
        </authorList>
    </citation>
    <scope>NUCLEOTIDE SEQUENCE</scope>
    <source>
        <strain evidence="3">ChiHjej11B10-19426</strain>
    </source>
</reference>
<name>A0A9D2ILX7_9BACT</name>
<feature type="chain" id="PRO_5038974628" evidence="1">
    <location>
        <begin position="22"/>
        <end position="168"/>
    </location>
</feature>
<feature type="signal peptide" evidence="1">
    <location>
        <begin position="1"/>
        <end position="21"/>
    </location>
</feature>